<dbReference type="GO" id="GO:0043709">
    <property type="term" value="P:cell adhesion involved in single-species biofilm formation"/>
    <property type="evidence" value="ECO:0007669"/>
    <property type="project" value="TreeGrafter"/>
</dbReference>
<name>A0A192A4X1_9RALS</name>
<dbReference type="Proteomes" id="UP000078572">
    <property type="component" value="Chromosome 2"/>
</dbReference>
<evidence type="ECO:0000313" key="3">
    <source>
        <dbReference type="EMBL" id="ANJ75306.1"/>
    </source>
</evidence>
<dbReference type="InterPro" id="IPR050263">
    <property type="entry name" value="Bact_Fimbrial_Adh_Pro"/>
</dbReference>
<organism evidence="3 4">
    <name type="scientific">Ralstonia insidiosa</name>
    <dbReference type="NCBI Taxonomy" id="190721"/>
    <lineage>
        <taxon>Bacteria</taxon>
        <taxon>Pseudomonadati</taxon>
        <taxon>Pseudomonadota</taxon>
        <taxon>Betaproteobacteria</taxon>
        <taxon>Burkholderiales</taxon>
        <taxon>Burkholderiaceae</taxon>
        <taxon>Ralstonia</taxon>
    </lineage>
</organism>
<accession>A0A192A4X1</accession>
<proteinExistence type="predicted"/>
<dbReference type="Gene3D" id="2.60.40.1090">
    <property type="entry name" value="Fimbrial-type adhesion domain"/>
    <property type="match status" value="1"/>
</dbReference>
<dbReference type="PANTHER" id="PTHR33420">
    <property type="entry name" value="FIMBRIAL SUBUNIT ELFA-RELATED"/>
    <property type="match status" value="1"/>
</dbReference>
<reference evidence="4" key="1">
    <citation type="submission" date="2016-06" db="EMBL/GenBank/DDBJ databases">
        <authorList>
            <person name="Xu Y."/>
            <person name="Nagy A."/>
            <person name="Yan X."/>
            <person name="Kim S.W."/>
            <person name="Haley B."/>
            <person name="Liu N.T."/>
            <person name="Nou X."/>
        </authorList>
    </citation>
    <scope>NUCLEOTIDE SEQUENCE [LARGE SCALE GENOMIC DNA]</scope>
    <source>
        <strain evidence="4">ATCC 49129</strain>
    </source>
</reference>
<dbReference type="InterPro" id="IPR008966">
    <property type="entry name" value="Adhesion_dom_sf"/>
</dbReference>
<evidence type="ECO:0000259" key="2">
    <source>
        <dbReference type="Pfam" id="PF00419"/>
    </source>
</evidence>
<gene>
    <name evidence="3" type="ORF">A9Y76_22605</name>
</gene>
<evidence type="ECO:0000313" key="4">
    <source>
        <dbReference type="Proteomes" id="UP000078572"/>
    </source>
</evidence>
<dbReference type="InterPro" id="IPR036937">
    <property type="entry name" value="Adhesion_dom_fimbrial_sf"/>
</dbReference>
<protein>
    <recommendedName>
        <fullName evidence="2">Fimbrial-type adhesion domain-containing protein</fullName>
    </recommendedName>
</protein>
<dbReference type="AlphaFoldDB" id="A0A192A4X1"/>
<sequence>MNFGAIPAANFTGVGSTPAQRDFNLTLTGCPAIATMTYQLDSVITPVDEANGVLALNTGGATGLGVRVRRISGSTESTLAFGTAYAVPGFAGLAGNYTVPLRAALYQTESIVTPGKIEAEATFTIDYR</sequence>
<dbReference type="Pfam" id="PF00419">
    <property type="entry name" value="Fimbrial"/>
    <property type="match status" value="1"/>
</dbReference>
<dbReference type="PANTHER" id="PTHR33420:SF3">
    <property type="entry name" value="FIMBRIAL SUBUNIT ELFA"/>
    <property type="match status" value="1"/>
</dbReference>
<feature type="domain" description="Fimbrial-type adhesion" evidence="2">
    <location>
        <begin position="2"/>
        <end position="127"/>
    </location>
</feature>
<keyword evidence="4" id="KW-1185">Reference proteome</keyword>
<evidence type="ECO:0000256" key="1">
    <source>
        <dbReference type="ARBA" id="ARBA00022729"/>
    </source>
</evidence>
<dbReference type="GO" id="GO:0009289">
    <property type="term" value="C:pilus"/>
    <property type="evidence" value="ECO:0007669"/>
    <property type="project" value="InterPro"/>
</dbReference>
<keyword evidence="1" id="KW-0732">Signal</keyword>
<dbReference type="InterPro" id="IPR000259">
    <property type="entry name" value="Adhesion_dom_fimbrial"/>
</dbReference>
<dbReference type="EMBL" id="CP016023">
    <property type="protein sequence ID" value="ANJ75306.1"/>
    <property type="molecule type" value="Genomic_DNA"/>
</dbReference>
<dbReference type="SUPFAM" id="SSF49401">
    <property type="entry name" value="Bacterial adhesins"/>
    <property type="match status" value="1"/>
</dbReference>